<dbReference type="Proteomes" id="UP000316806">
    <property type="component" value="Chromosome"/>
</dbReference>
<evidence type="ECO:0000256" key="1">
    <source>
        <dbReference type="SAM" id="MobiDB-lite"/>
    </source>
</evidence>
<dbReference type="NCBIfam" id="TIGR01643">
    <property type="entry name" value="YD_repeat_2x"/>
    <property type="match status" value="2"/>
</dbReference>
<feature type="region of interest" description="Disordered" evidence="1">
    <location>
        <begin position="155"/>
        <end position="227"/>
    </location>
</feature>
<protein>
    <submittedName>
        <fullName evidence="2">RHS repeat protein</fullName>
    </submittedName>
</protein>
<gene>
    <name evidence="2" type="ORF">FH965_31610</name>
</gene>
<dbReference type="AlphaFoldDB" id="A0A516RFW3"/>
<dbReference type="PANTHER" id="PTHR32305">
    <property type="match status" value="1"/>
</dbReference>
<feature type="region of interest" description="Disordered" evidence="1">
    <location>
        <begin position="1"/>
        <end position="69"/>
    </location>
</feature>
<feature type="compositionally biased region" description="Polar residues" evidence="1">
    <location>
        <begin position="43"/>
        <end position="52"/>
    </location>
</feature>
<feature type="region of interest" description="Disordered" evidence="1">
    <location>
        <begin position="695"/>
        <end position="723"/>
    </location>
</feature>
<dbReference type="InterPro" id="IPR050708">
    <property type="entry name" value="T6SS_VgrG/RHS"/>
</dbReference>
<feature type="region of interest" description="Disordered" evidence="1">
    <location>
        <begin position="449"/>
        <end position="473"/>
    </location>
</feature>
<reference evidence="2 3" key="1">
    <citation type="journal article" date="2019" name="J. Ind. Microbiol. Biotechnol.">
        <title>The complete genomic sequence of Streptomyces spectabilis NRRL-2792 and identification of secondary metabolite biosynthetic gene clusters.</title>
        <authorList>
            <person name="Sinha A."/>
            <person name="Phillips-Salemka S."/>
            <person name="Niraula T.A."/>
            <person name="Short K.A."/>
            <person name="Niraula N.P."/>
        </authorList>
    </citation>
    <scope>NUCLEOTIDE SEQUENCE [LARGE SCALE GENOMIC DNA]</scope>
    <source>
        <strain evidence="2 3">NRRL 2792</strain>
    </source>
</reference>
<dbReference type="InterPro" id="IPR031325">
    <property type="entry name" value="RHS_repeat"/>
</dbReference>
<proteinExistence type="predicted"/>
<sequence length="723" mass="78425">MQLGHHRAADPSGRAGHQNPGLRHRSLLVSPFDDTTLEHQPRFRSSPTSKVTDTAPDPGHHSRRSAPFFASARTADRWLERGEVPRDPPLAADSAPAGTASAEAVLVQAHAAAGLGQTELHGDRAPARNVPESGATFDDYGRPLTATDLTADVTVTGSGDPVRSVRKDGRTSTTGYSPASGFAAKITETTPPAKAADPDSAQTSVTELEPLRGQPTATVDTNGKRTELSYDALGRSSKVWLPDRRTSQTPSHEFTYFVDEGKPVAVRTQTLNNNGGQIASYTIYDGFLRERQTQAVGPDGGRILSDIFYDERGLATKTFAPYYTEGNPNRDLFKPDNALSVESQTRTTYDGLGRPVQERQIAGNGDGGKVLATTKTIYGGDRTTVIPPEGDTAATTLTDARGRTTELRQHHKRSADADFDTTKYTYAPRGELAKVTDPAGNTWSYGYDQMGRQTSADDPDKGRTTTTYDDRGQVTETEDARKTVLSHIYDNLGRATELREGGPTGELRAKWVYDTIDGAKGQLAESTRYVDGAAYTSKVTMLDSLYRPMKSAVVIPEKEGALAGTYQTGTQYLTSGLVGGVSYSKAGSLPGGSYDTTYDKETLRPLSVLGDGLKADTSYSLTGEPLQYTLGASGGKKIWATNTYEWGTQRLATSRVDREDQPGVDQHDTYRYDDAGNVLSVSDVSRTRRWQWRNDSGRFHHSRPRSPKRRHGSHSMGQGPQAI</sequence>
<feature type="compositionally biased region" description="Basic residues" evidence="1">
    <location>
        <begin position="699"/>
        <end position="713"/>
    </location>
</feature>
<evidence type="ECO:0000313" key="2">
    <source>
        <dbReference type="EMBL" id="QDQ14543.1"/>
    </source>
</evidence>
<dbReference type="InterPro" id="IPR006530">
    <property type="entry name" value="YD"/>
</dbReference>
<organism evidence="2 3">
    <name type="scientific">Streptomyces spectabilis</name>
    <dbReference type="NCBI Taxonomy" id="68270"/>
    <lineage>
        <taxon>Bacteria</taxon>
        <taxon>Bacillati</taxon>
        <taxon>Actinomycetota</taxon>
        <taxon>Actinomycetes</taxon>
        <taxon>Kitasatosporales</taxon>
        <taxon>Streptomycetaceae</taxon>
        <taxon>Streptomyces</taxon>
    </lineage>
</organism>
<dbReference type="EMBL" id="CP040916">
    <property type="protein sequence ID" value="QDQ14543.1"/>
    <property type="molecule type" value="Genomic_DNA"/>
</dbReference>
<dbReference type="Gene3D" id="2.180.10.10">
    <property type="entry name" value="RHS repeat-associated core"/>
    <property type="match status" value="2"/>
</dbReference>
<name>A0A516RFW3_STRST</name>
<evidence type="ECO:0000313" key="3">
    <source>
        <dbReference type="Proteomes" id="UP000316806"/>
    </source>
</evidence>
<accession>A0A516RFW3</accession>
<dbReference type="PANTHER" id="PTHR32305:SF17">
    <property type="entry name" value="TRNA NUCLEASE WAPA"/>
    <property type="match status" value="1"/>
</dbReference>
<dbReference type="Pfam" id="PF05593">
    <property type="entry name" value="RHS_repeat"/>
    <property type="match status" value="1"/>
</dbReference>
<feature type="compositionally biased region" description="Basic and acidic residues" evidence="1">
    <location>
        <begin position="458"/>
        <end position="473"/>
    </location>
</feature>